<dbReference type="RefSeq" id="WP_268051386.1">
    <property type="nucleotide sequence ID" value="NZ_JAPQES010000007.1"/>
</dbReference>
<evidence type="ECO:0000313" key="2">
    <source>
        <dbReference type="Proteomes" id="UP001079657"/>
    </source>
</evidence>
<dbReference type="EMBL" id="JAPQES010000007">
    <property type="protein sequence ID" value="MCY6372401.1"/>
    <property type="molecule type" value="Genomic_DNA"/>
</dbReference>
<proteinExistence type="predicted"/>
<organism evidence="1 2">
    <name type="scientific">Clostridium ganghwense</name>
    <dbReference type="NCBI Taxonomy" id="312089"/>
    <lineage>
        <taxon>Bacteria</taxon>
        <taxon>Bacillati</taxon>
        <taxon>Bacillota</taxon>
        <taxon>Clostridia</taxon>
        <taxon>Eubacteriales</taxon>
        <taxon>Clostridiaceae</taxon>
        <taxon>Clostridium</taxon>
    </lineage>
</organism>
<comment type="caution">
    <text evidence="1">The sequence shown here is derived from an EMBL/GenBank/DDBJ whole genome shotgun (WGS) entry which is preliminary data.</text>
</comment>
<sequence length="224" mass="26654">MYRLPYSNQSEAANSFKKFMSDKNKRYTARPLDRYHPATTRWLLIPSTSCPAYNYGKYSFLIEDKTMLIGLYVEKGLGPKACGLYDPNQIINRNWIWYQFYEDMKSGKIDEIISEIIKNNQQSIYFSVDGYIDDIAKLEYHYVVYEDRIETIKSSNKLDNLNQITRISQIPESLSTLEYLDWMWLNFYIEVPFIKNDVDNNNLNTISEYDLYKNVLEPLEKWVK</sequence>
<accession>A0ABT4CW18</accession>
<dbReference type="Proteomes" id="UP001079657">
    <property type="component" value="Unassembled WGS sequence"/>
</dbReference>
<reference evidence="1" key="1">
    <citation type="submission" date="2022-12" db="EMBL/GenBank/DDBJ databases">
        <authorList>
            <person name="Wang J."/>
        </authorList>
    </citation>
    <scope>NUCLEOTIDE SEQUENCE</scope>
    <source>
        <strain evidence="1">HY-42-06</strain>
    </source>
</reference>
<keyword evidence="2" id="KW-1185">Reference proteome</keyword>
<gene>
    <name evidence="1" type="ORF">OXH55_17370</name>
</gene>
<evidence type="ECO:0000313" key="1">
    <source>
        <dbReference type="EMBL" id="MCY6372401.1"/>
    </source>
</evidence>
<name>A0ABT4CW18_9CLOT</name>
<protein>
    <submittedName>
        <fullName evidence="1">Uncharacterized protein</fullName>
    </submittedName>
</protein>